<dbReference type="RefSeq" id="WP_271051994.1">
    <property type="nucleotide sequence ID" value="NZ_JAQIIO010000001.1"/>
</dbReference>
<evidence type="ECO:0008006" key="4">
    <source>
        <dbReference type="Google" id="ProtNLM"/>
    </source>
</evidence>
<organism evidence="2 3">
    <name type="scientific">Aliiroseovarius salicola</name>
    <dbReference type="NCBI Taxonomy" id="3009082"/>
    <lineage>
        <taxon>Bacteria</taxon>
        <taxon>Pseudomonadati</taxon>
        <taxon>Pseudomonadota</taxon>
        <taxon>Alphaproteobacteria</taxon>
        <taxon>Rhodobacterales</taxon>
        <taxon>Paracoccaceae</taxon>
        <taxon>Aliiroseovarius</taxon>
    </lineage>
</organism>
<keyword evidence="1" id="KW-0472">Membrane</keyword>
<protein>
    <recommendedName>
        <fullName evidence="4">Pilus assembly protein</fullName>
    </recommendedName>
</protein>
<sequence>MKTILKAFADDEYGNAVIDWAVLSIGVMMLMLAIALSFVVPGDAVANGLPTPEQLLDADGTKV</sequence>
<feature type="transmembrane region" description="Helical" evidence="1">
    <location>
        <begin position="20"/>
        <end position="40"/>
    </location>
</feature>
<keyword evidence="1" id="KW-0812">Transmembrane</keyword>
<proteinExistence type="predicted"/>
<keyword evidence="1" id="KW-1133">Transmembrane helix</keyword>
<dbReference type="Proteomes" id="UP001528040">
    <property type="component" value="Unassembled WGS sequence"/>
</dbReference>
<gene>
    <name evidence="2" type="ORF">O2N63_00260</name>
</gene>
<dbReference type="EMBL" id="JAQIIO010000001">
    <property type="protein sequence ID" value="MDA5092521.1"/>
    <property type="molecule type" value="Genomic_DNA"/>
</dbReference>
<accession>A0ABT4VW93</accession>
<evidence type="ECO:0000313" key="2">
    <source>
        <dbReference type="EMBL" id="MDA5092521.1"/>
    </source>
</evidence>
<keyword evidence="3" id="KW-1185">Reference proteome</keyword>
<name>A0ABT4VW93_9RHOB</name>
<evidence type="ECO:0000256" key="1">
    <source>
        <dbReference type="SAM" id="Phobius"/>
    </source>
</evidence>
<evidence type="ECO:0000313" key="3">
    <source>
        <dbReference type="Proteomes" id="UP001528040"/>
    </source>
</evidence>
<comment type="caution">
    <text evidence="2">The sequence shown here is derived from an EMBL/GenBank/DDBJ whole genome shotgun (WGS) entry which is preliminary data.</text>
</comment>
<reference evidence="2 3" key="1">
    <citation type="submission" date="2023-01" db="EMBL/GenBank/DDBJ databases">
        <authorList>
            <person name="Yoon J.-W."/>
        </authorList>
    </citation>
    <scope>NUCLEOTIDE SEQUENCE [LARGE SCALE GENOMIC DNA]</scope>
    <source>
        <strain evidence="2 3">KMU-50</strain>
    </source>
</reference>